<dbReference type="PaxDb" id="121845-A0A1S4ET18"/>
<name>A0A1S4ET18_DIACI</name>
<accession>A0A1S4ET18</accession>
<keyword evidence="2" id="KW-1185">Reference proteome</keyword>
<gene>
    <name evidence="3" type="primary">LOC108254579</name>
</gene>
<dbReference type="KEGG" id="dci:108254579"/>
<organism evidence="2 3">
    <name type="scientific">Diaphorina citri</name>
    <name type="common">Asian citrus psyllid</name>
    <dbReference type="NCBI Taxonomy" id="121845"/>
    <lineage>
        <taxon>Eukaryota</taxon>
        <taxon>Metazoa</taxon>
        <taxon>Ecdysozoa</taxon>
        <taxon>Arthropoda</taxon>
        <taxon>Hexapoda</taxon>
        <taxon>Insecta</taxon>
        <taxon>Pterygota</taxon>
        <taxon>Neoptera</taxon>
        <taxon>Paraneoptera</taxon>
        <taxon>Hemiptera</taxon>
        <taxon>Sternorrhyncha</taxon>
        <taxon>Psylloidea</taxon>
        <taxon>Psyllidae</taxon>
        <taxon>Diaphorininae</taxon>
        <taxon>Diaphorina</taxon>
    </lineage>
</organism>
<protein>
    <submittedName>
        <fullName evidence="3">Uncharacterized protein LOC108254579</fullName>
    </submittedName>
</protein>
<dbReference type="AlphaFoldDB" id="A0A1S4ET18"/>
<evidence type="ECO:0000259" key="1">
    <source>
        <dbReference type="Pfam" id="PF25298"/>
    </source>
</evidence>
<evidence type="ECO:0000313" key="3">
    <source>
        <dbReference type="RefSeq" id="XP_017305177.1"/>
    </source>
</evidence>
<dbReference type="Proteomes" id="UP000079169">
    <property type="component" value="Unplaced"/>
</dbReference>
<dbReference type="GeneID" id="108254579"/>
<reference evidence="3" key="1">
    <citation type="submission" date="2025-08" db="UniProtKB">
        <authorList>
            <consortium name="RefSeq"/>
        </authorList>
    </citation>
    <scope>IDENTIFICATION</scope>
</reference>
<proteinExistence type="predicted"/>
<dbReference type="OMA" id="CCEADLA"/>
<dbReference type="Pfam" id="PF25298">
    <property type="entry name" value="Baculo_FP_2nd"/>
    <property type="match status" value="1"/>
</dbReference>
<dbReference type="InterPro" id="IPR057251">
    <property type="entry name" value="FP_C"/>
</dbReference>
<sequence length="189" mass="22188">MLEEKLQESEAKNSVLQTIIDQDQEALEDIQQRSRNMNIVIRGIKEEKTEDVGDVVMHIGRQLGIDNPENDVQICYRVPSRNKDSPRPIVVKLLNSKTRDIWIKKYKSKELWKKKMYITEHLTPYNQNLFYHTRKLAKESGYKFAWTKDGKIYLKENEDSGVLNIKNMNDHDPIIIINTKSLFLGLLNE</sequence>
<dbReference type="RefSeq" id="XP_017305177.1">
    <property type="nucleotide sequence ID" value="XM_017449688.1"/>
</dbReference>
<evidence type="ECO:0000313" key="2">
    <source>
        <dbReference type="Proteomes" id="UP000079169"/>
    </source>
</evidence>
<dbReference type="Gene3D" id="3.30.70.1820">
    <property type="entry name" value="L1 transposable element, RRM domain"/>
    <property type="match status" value="1"/>
</dbReference>
<feature type="domain" description="FP protein C-terminal" evidence="1">
    <location>
        <begin position="123"/>
        <end position="170"/>
    </location>
</feature>